<dbReference type="Proteomes" id="UP000054558">
    <property type="component" value="Unassembled WGS sequence"/>
</dbReference>
<gene>
    <name evidence="2" type="ORF">KFL_005460040</name>
</gene>
<feature type="compositionally biased region" description="Basic residues" evidence="1">
    <location>
        <begin position="50"/>
        <end position="69"/>
    </location>
</feature>
<dbReference type="AlphaFoldDB" id="A0A1Y1IFJ3"/>
<protein>
    <submittedName>
        <fullName evidence="2">Uncharacterized protein</fullName>
    </submittedName>
</protein>
<sequence length="93" mass="10498">MAEGPSASETADEEAFVAEKKAKLAAKKAGKDDGEKQGRPPKTPEEKAAYKAHLRRKKLDRKRKLRKLGRWPPLKANVDQPSNPRKRVQRKAK</sequence>
<feature type="compositionally biased region" description="Basic and acidic residues" evidence="1">
    <location>
        <begin position="29"/>
        <end position="49"/>
    </location>
</feature>
<reference evidence="2 3" key="1">
    <citation type="journal article" date="2014" name="Nat. Commun.">
        <title>Klebsormidium flaccidum genome reveals primary factors for plant terrestrial adaptation.</title>
        <authorList>
            <person name="Hori K."/>
            <person name="Maruyama F."/>
            <person name="Fujisawa T."/>
            <person name="Togashi T."/>
            <person name="Yamamoto N."/>
            <person name="Seo M."/>
            <person name="Sato S."/>
            <person name="Yamada T."/>
            <person name="Mori H."/>
            <person name="Tajima N."/>
            <person name="Moriyama T."/>
            <person name="Ikeuchi M."/>
            <person name="Watanabe M."/>
            <person name="Wada H."/>
            <person name="Kobayashi K."/>
            <person name="Saito M."/>
            <person name="Masuda T."/>
            <person name="Sasaki-Sekimoto Y."/>
            <person name="Mashiguchi K."/>
            <person name="Awai K."/>
            <person name="Shimojima M."/>
            <person name="Masuda S."/>
            <person name="Iwai M."/>
            <person name="Nobusawa T."/>
            <person name="Narise T."/>
            <person name="Kondo S."/>
            <person name="Saito H."/>
            <person name="Sato R."/>
            <person name="Murakawa M."/>
            <person name="Ihara Y."/>
            <person name="Oshima-Yamada Y."/>
            <person name="Ohtaka K."/>
            <person name="Satoh M."/>
            <person name="Sonobe K."/>
            <person name="Ishii M."/>
            <person name="Ohtani R."/>
            <person name="Kanamori-Sato M."/>
            <person name="Honoki R."/>
            <person name="Miyazaki D."/>
            <person name="Mochizuki H."/>
            <person name="Umetsu J."/>
            <person name="Higashi K."/>
            <person name="Shibata D."/>
            <person name="Kamiya Y."/>
            <person name="Sato N."/>
            <person name="Nakamura Y."/>
            <person name="Tabata S."/>
            <person name="Ida S."/>
            <person name="Kurokawa K."/>
            <person name="Ohta H."/>
        </authorList>
    </citation>
    <scope>NUCLEOTIDE SEQUENCE [LARGE SCALE GENOMIC DNA]</scope>
    <source>
        <strain evidence="2 3">NIES-2285</strain>
    </source>
</reference>
<evidence type="ECO:0000313" key="3">
    <source>
        <dbReference type="Proteomes" id="UP000054558"/>
    </source>
</evidence>
<evidence type="ECO:0000256" key="1">
    <source>
        <dbReference type="SAM" id="MobiDB-lite"/>
    </source>
</evidence>
<keyword evidence="3" id="KW-1185">Reference proteome</keyword>
<organism evidence="2 3">
    <name type="scientific">Klebsormidium nitens</name>
    <name type="common">Green alga</name>
    <name type="synonym">Ulothrix nitens</name>
    <dbReference type="NCBI Taxonomy" id="105231"/>
    <lineage>
        <taxon>Eukaryota</taxon>
        <taxon>Viridiplantae</taxon>
        <taxon>Streptophyta</taxon>
        <taxon>Klebsormidiophyceae</taxon>
        <taxon>Klebsormidiales</taxon>
        <taxon>Klebsormidiaceae</taxon>
        <taxon>Klebsormidium</taxon>
    </lineage>
</organism>
<feature type="compositionally biased region" description="Basic residues" evidence="1">
    <location>
        <begin position="84"/>
        <end position="93"/>
    </location>
</feature>
<proteinExistence type="predicted"/>
<dbReference type="EMBL" id="DF237495">
    <property type="protein sequence ID" value="GAQ89644.1"/>
    <property type="molecule type" value="Genomic_DNA"/>
</dbReference>
<evidence type="ECO:0000313" key="2">
    <source>
        <dbReference type="EMBL" id="GAQ89644.1"/>
    </source>
</evidence>
<accession>A0A1Y1IFJ3</accession>
<feature type="region of interest" description="Disordered" evidence="1">
    <location>
        <begin position="1"/>
        <end position="93"/>
    </location>
</feature>
<name>A0A1Y1IFJ3_KLENI</name>